<feature type="compositionally biased region" description="Acidic residues" evidence="1">
    <location>
        <begin position="25"/>
        <end position="57"/>
    </location>
</feature>
<dbReference type="EMBL" id="JAUEPU010000034">
    <property type="protein sequence ID" value="KAK0490121.1"/>
    <property type="molecule type" value="Genomic_DNA"/>
</dbReference>
<name>A0AA39TI77_9AGAR</name>
<evidence type="ECO:0000313" key="2">
    <source>
        <dbReference type="EMBL" id="KAK0490121.1"/>
    </source>
</evidence>
<reference evidence="2" key="1">
    <citation type="submission" date="2023-06" db="EMBL/GenBank/DDBJ databases">
        <authorList>
            <consortium name="Lawrence Berkeley National Laboratory"/>
            <person name="Ahrendt S."/>
            <person name="Sahu N."/>
            <person name="Indic B."/>
            <person name="Wong-Bajracharya J."/>
            <person name="Merenyi Z."/>
            <person name="Ke H.-M."/>
            <person name="Monk M."/>
            <person name="Kocsube S."/>
            <person name="Drula E."/>
            <person name="Lipzen A."/>
            <person name="Balint B."/>
            <person name="Henrissat B."/>
            <person name="Andreopoulos B."/>
            <person name="Martin F.M."/>
            <person name="Harder C.B."/>
            <person name="Rigling D."/>
            <person name="Ford K.L."/>
            <person name="Foster G.D."/>
            <person name="Pangilinan J."/>
            <person name="Papanicolaou A."/>
            <person name="Barry K."/>
            <person name="LaButti K."/>
            <person name="Viragh M."/>
            <person name="Koriabine M."/>
            <person name="Yan M."/>
            <person name="Riley R."/>
            <person name="Champramary S."/>
            <person name="Plett K.L."/>
            <person name="Tsai I.J."/>
            <person name="Slot J."/>
            <person name="Sipos G."/>
            <person name="Plett J."/>
            <person name="Nagy L.G."/>
            <person name="Grigoriev I.V."/>
        </authorList>
    </citation>
    <scope>NUCLEOTIDE SEQUENCE</scope>
    <source>
        <strain evidence="2">HWK02</strain>
    </source>
</reference>
<proteinExistence type="predicted"/>
<feature type="compositionally biased region" description="Pro residues" evidence="1">
    <location>
        <begin position="98"/>
        <end position="109"/>
    </location>
</feature>
<accession>A0AA39TI77</accession>
<evidence type="ECO:0000313" key="3">
    <source>
        <dbReference type="Proteomes" id="UP001175228"/>
    </source>
</evidence>
<dbReference type="Proteomes" id="UP001175228">
    <property type="component" value="Unassembled WGS sequence"/>
</dbReference>
<organism evidence="2 3">
    <name type="scientific">Armillaria luteobubalina</name>
    <dbReference type="NCBI Taxonomy" id="153913"/>
    <lineage>
        <taxon>Eukaryota</taxon>
        <taxon>Fungi</taxon>
        <taxon>Dikarya</taxon>
        <taxon>Basidiomycota</taxon>
        <taxon>Agaricomycotina</taxon>
        <taxon>Agaricomycetes</taxon>
        <taxon>Agaricomycetidae</taxon>
        <taxon>Agaricales</taxon>
        <taxon>Marasmiineae</taxon>
        <taxon>Physalacriaceae</taxon>
        <taxon>Armillaria</taxon>
    </lineage>
</organism>
<sequence>MIRRRLPLPPLSPTEPEGMINIPLGDDDNSGSDDDDGDGGDDNDNDDDGGNDADIGDINDSGSNGDSGALVGTAKGSLGLDREQDLPPTPRPQGLTPPSMPPQLPPSPPIRVHHLTQSSPYLITPLFRYQHRFMTGKLAY</sequence>
<gene>
    <name evidence="2" type="ORF">EDD18DRAFT_1109673</name>
</gene>
<protein>
    <submittedName>
        <fullName evidence="2">Uncharacterized protein</fullName>
    </submittedName>
</protein>
<evidence type="ECO:0000256" key="1">
    <source>
        <dbReference type="SAM" id="MobiDB-lite"/>
    </source>
</evidence>
<comment type="caution">
    <text evidence="2">The sequence shown here is derived from an EMBL/GenBank/DDBJ whole genome shotgun (WGS) entry which is preliminary data.</text>
</comment>
<keyword evidence="3" id="KW-1185">Reference proteome</keyword>
<feature type="region of interest" description="Disordered" evidence="1">
    <location>
        <begin position="1"/>
        <end position="111"/>
    </location>
</feature>
<dbReference type="AlphaFoldDB" id="A0AA39TI77"/>